<dbReference type="GO" id="GO:0005737">
    <property type="term" value="C:cytoplasm"/>
    <property type="evidence" value="ECO:0007669"/>
    <property type="project" value="UniProtKB-SubCell"/>
</dbReference>
<evidence type="ECO:0000256" key="9">
    <source>
        <dbReference type="ARBA" id="ARBA00022833"/>
    </source>
</evidence>
<evidence type="ECO:0000259" key="13">
    <source>
        <dbReference type="SMART" id="SM00644"/>
    </source>
</evidence>
<protein>
    <recommendedName>
        <fullName evidence="11">1,6-anhydro-N-acetylmuramyl-L-alanine amidase AmpD</fullName>
        <ecNumber evidence="5">3.5.1.28</ecNumber>
    </recommendedName>
    <alternativeName>
        <fullName evidence="12">N-acetylmuramoyl-L-alanine amidase</fullName>
    </alternativeName>
</protein>
<dbReference type="AlphaFoldDB" id="A0A1V3IAP7"/>
<dbReference type="STRING" id="1908258.BKK48_02810"/>
<dbReference type="GO" id="GO:0071555">
    <property type="term" value="P:cell wall organization"/>
    <property type="evidence" value="ECO:0007669"/>
    <property type="project" value="UniProtKB-KW"/>
</dbReference>
<dbReference type="InterPro" id="IPR036505">
    <property type="entry name" value="Amidase/PGRP_sf"/>
</dbReference>
<evidence type="ECO:0000256" key="10">
    <source>
        <dbReference type="ARBA" id="ARBA00023316"/>
    </source>
</evidence>
<dbReference type="InterPro" id="IPR051206">
    <property type="entry name" value="NAMLAA_amidase_2"/>
</dbReference>
<evidence type="ECO:0000256" key="4">
    <source>
        <dbReference type="ARBA" id="ARBA00007553"/>
    </source>
</evidence>
<dbReference type="Gene3D" id="3.40.80.10">
    <property type="entry name" value="Peptidoglycan recognition protein-like"/>
    <property type="match status" value="1"/>
</dbReference>
<dbReference type="GO" id="GO:0008745">
    <property type="term" value="F:N-acetylmuramoyl-L-alanine amidase activity"/>
    <property type="evidence" value="ECO:0007669"/>
    <property type="project" value="UniProtKB-EC"/>
</dbReference>
<dbReference type="Pfam" id="PF01510">
    <property type="entry name" value="Amidase_2"/>
    <property type="match status" value="1"/>
</dbReference>
<evidence type="ECO:0000256" key="8">
    <source>
        <dbReference type="ARBA" id="ARBA00022801"/>
    </source>
</evidence>
<keyword evidence="9" id="KW-0862">Zinc</keyword>
<evidence type="ECO:0000313" key="15">
    <source>
        <dbReference type="Proteomes" id="UP000189437"/>
    </source>
</evidence>
<evidence type="ECO:0000256" key="7">
    <source>
        <dbReference type="ARBA" id="ARBA00022723"/>
    </source>
</evidence>
<dbReference type="InterPro" id="IPR002502">
    <property type="entry name" value="Amidase_domain"/>
</dbReference>
<dbReference type="PANTHER" id="PTHR30417">
    <property type="entry name" value="N-ACETYLMURAMOYL-L-ALANINE AMIDASE AMID"/>
    <property type="match status" value="1"/>
</dbReference>
<keyword evidence="15" id="KW-1185">Reference proteome</keyword>
<evidence type="ECO:0000256" key="6">
    <source>
        <dbReference type="ARBA" id="ARBA00022490"/>
    </source>
</evidence>
<dbReference type="SMART" id="SM00644">
    <property type="entry name" value="Ami_2"/>
    <property type="match status" value="1"/>
</dbReference>
<dbReference type="GO" id="GO:0009253">
    <property type="term" value="P:peptidoglycan catabolic process"/>
    <property type="evidence" value="ECO:0007669"/>
    <property type="project" value="InterPro"/>
</dbReference>
<comment type="subcellular location">
    <subcellularLocation>
        <location evidence="3">Cytoplasm</location>
    </subcellularLocation>
</comment>
<reference evidence="14 15" key="1">
    <citation type="submission" date="2016-10" db="EMBL/GenBank/DDBJ databases">
        <title>Rodentibacter gen. nov. and new species.</title>
        <authorList>
            <person name="Christensen H."/>
        </authorList>
    </citation>
    <scope>NUCLEOTIDE SEQUENCE [LARGE SCALE GENOMIC DNA]</scope>
    <source>
        <strain evidence="14 15">Ac69</strain>
    </source>
</reference>
<keyword evidence="6" id="KW-0963">Cytoplasm</keyword>
<sequence>MKKQQCIEKGWLVNCRKVSSPHFDERLDAEDISLLVIHYISLPPEQFGGGYIDDFFQGKLDPILHPYFEEIHQMRVSAHCLIDRQGVITQYVNFNDRAWHAGVSCFEGRERCNDFSIGIELEGSNEQPFTEAQYQSLQVLTKCIMAAYPKITRKRIVGHADISPGRKIDPGQYFDWARYLDSITVQSKK</sequence>
<comment type="cofactor">
    <cofactor evidence="2">
        <name>Zn(2+)</name>
        <dbReference type="ChEBI" id="CHEBI:29105"/>
    </cofactor>
</comment>
<dbReference type="RefSeq" id="WP_077426683.1">
    <property type="nucleotide sequence ID" value="NZ_MLHH01000005.1"/>
</dbReference>
<gene>
    <name evidence="14" type="ORF">BKK48_02810</name>
</gene>
<evidence type="ECO:0000256" key="2">
    <source>
        <dbReference type="ARBA" id="ARBA00001947"/>
    </source>
</evidence>
<dbReference type="SUPFAM" id="SSF55846">
    <property type="entry name" value="N-acetylmuramoyl-L-alanine amidase-like"/>
    <property type="match status" value="1"/>
</dbReference>
<evidence type="ECO:0000313" key="14">
    <source>
        <dbReference type="EMBL" id="OOF37231.1"/>
    </source>
</evidence>
<keyword evidence="7" id="KW-0479">Metal-binding</keyword>
<keyword evidence="8" id="KW-0378">Hydrolase</keyword>
<evidence type="ECO:0000256" key="1">
    <source>
        <dbReference type="ARBA" id="ARBA00001561"/>
    </source>
</evidence>
<dbReference type="PANTHER" id="PTHR30417:SF4">
    <property type="entry name" value="1,6-ANHYDRO-N-ACETYLMURAMYL-L-ALANINE AMIDASE AMPD"/>
    <property type="match status" value="1"/>
</dbReference>
<proteinExistence type="inferred from homology"/>
<comment type="caution">
    <text evidence="14">The sequence shown here is derived from an EMBL/GenBank/DDBJ whole genome shotgun (WGS) entry which is preliminary data.</text>
</comment>
<accession>A0A1V3IAP7</accession>
<dbReference type="EMBL" id="MLHH01000005">
    <property type="protein sequence ID" value="OOF37231.1"/>
    <property type="molecule type" value="Genomic_DNA"/>
</dbReference>
<dbReference type="FunFam" id="3.40.80.10:FF:000002">
    <property type="entry name" value="1,6-anhydro-N-acetylmuramyl-L-alanine amidase"/>
    <property type="match status" value="1"/>
</dbReference>
<dbReference type="GO" id="GO:0009254">
    <property type="term" value="P:peptidoglycan turnover"/>
    <property type="evidence" value="ECO:0007669"/>
    <property type="project" value="TreeGrafter"/>
</dbReference>
<dbReference type="EC" id="3.5.1.28" evidence="5"/>
<comment type="similarity">
    <text evidence="4">Belongs to the N-acetylmuramoyl-L-alanine amidase 2 family.</text>
</comment>
<feature type="domain" description="N-acetylmuramoyl-L-alanine amidase" evidence="13">
    <location>
        <begin position="20"/>
        <end position="171"/>
    </location>
</feature>
<evidence type="ECO:0000256" key="12">
    <source>
        <dbReference type="ARBA" id="ARBA00042615"/>
    </source>
</evidence>
<dbReference type="Proteomes" id="UP000189437">
    <property type="component" value="Unassembled WGS sequence"/>
</dbReference>
<name>A0A1V3IAP7_9PAST</name>
<comment type="catalytic activity">
    <reaction evidence="1">
        <text>Hydrolyzes the link between N-acetylmuramoyl residues and L-amino acid residues in certain cell-wall glycopeptides.</text>
        <dbReference type="EC" id="3.5.1.28"/>
    </reaction>
</comment>
<keyword evidence="10" id="KW-0961">Cell wall biogenesis/degradation</keyword>
<evidence type="ECO:0000256" key="5">
    <source>
        <dbReference type="ARBA" id="ARBA00011901"/>
    </source>
</evidence>
<dbReference type="CDD" id="cd06583">
    <property type="entry name" value="PGRP"/>
    <property type="match status" value="1"/>
</dbReference>
<evidence type="ECO:0000256" key="3">
    <source>
        <dbReference type="ARBA" id="ARBA00004496"/>
    </source>
</evidence>
<organism evidence="14 15">
    <name type="scientific">Rodentibacter heidelbergensis</name>
    <dbReference type="NCBI Taxonomy" id="1908258"/>
    <lineage>
        <taxon>Bacteria</taxon>
        <taxon>Pseudomonadati</taxon>
        <taxon>Pseudomonadota</taxon>
        <taxon>Gammaproteobacteria</taxon>
        <taxon>Pasteurellales</taxon>
        <taxon>Pasteurellaceae</taxon>
        <taxon>Rodentibacter</taxon>
    </lineage>
</organism>
<dbReference type="NCBIfam" id="NF008758">
    <property type="entry name" value="PRK11789.1"/>
    <property type="match status" value="1"/>
</dbReference>
<dbReference type="OrthoDB" id="9794842at2"/>
<dbReference type="GO" id="GO:0046872">
    <property type="term" value="F:metal ion binding"/>
    <property type="evidence" value="ECO:0007669"/>
    <property type="project" value="UniProtKB-KW"/>
</dbReference>
<evidence type="ECO:0000256" key="11">
    <source>
        <dbReference type="ARBA" id="ARBA00039257"/>
    </source>
</evidence>